<sequence length="54" mass="5581">MALMIAVSEHGQNTAQGPPGKQVATAALAIVFEEHCAGEVALLGGYLRTMVEKA</sequence>
<reference evidence="2 3" key="1">
    <citation type="journal article" date="2010" name="J. Bacteriol.">
        <title>Genome sequences of Pelagibaca bermudensis HTCC2601T and Maritimibacter alkaliphilus HTCC2654T, the type strains of two marine Roseobacter genera.</title>
        <authorList>
            <person name="Thrash J.C."/>
            <person name="Cho J.C."/>
            <person name="Ferriera S."/>
            <person name="Johnson J."/>
            <person name="Vergin K.L."/>
            <person name="Giovannoni S.J."/>
        </authorList>
    </citation>
    <scope>NUCLEOTIDE SEQUENCE [LARGE SCALE GENOMIC DNA]</scope>
    <source>
        <strain evidence="3">DSM 26914 / JCM 13377 / KCTC 12554 / HTCC2601</strain>
    </source>
</reference>
<name>Q0FUB6_SALBH</name>
<dbReference type="STRING" id="314265.R2601_06893"/>
<dbReference type="InterPro" id="IPR021760">
    <property type="entry name" value="RepC_C"/>
</dbReference>
<evidence type="ECO:0000313" key="3">
    <source>
        <dbReference type="Proteomes" id="UP000006230"/>
    </source>
</evidence>
<dbReference type="EMBL" id="AATQ01000004">
    <property type="protein sequence ID" value="EAU47817.1"/>
    <property type="molecule type" value="Genomic_DNA"/>
</dbReference>
<gene>
    <name evidence="2" type="ORF">R2601_06893</name>
</gene>
<proteinExistence type="predicted"/>
<evidence type="ECO:0000313" key="2">
    <source>
        <dbReference type="EMBL" id="EAU47817.1"/>
    </source>
</evidence>
<accession>Q0FUB6</accession>
<keyword evidence="3" id="KW-1185">Reference proteome</keyword>
<dbReference type="HOGENOM" id="CLU_3046313_0_0_5"/>
<comment type="caution">
    <text evidence="2">The sequence shown here is derived from an EMBL/GenBank/DDBJ whole genome shotgun (WGS) entry which is preliminary data.</text>
</comment>
<feature type="domain" description="Plasmid replication protein C C-terminal" evidence="1">
    <location>
        <begin position="4"/>
        <end position="54"/>
    </location>
</feature>
<evidence type="ECO:0000259" key="1">
    <source>
        <dbReference type="Pfam" id="PF11800"/>
    </source>
</evidence>
<protein>
    <recommendedName>
        <fullName evidence="1">Plasmid replication protein C C-terminal domain-containing protein</fullName>
    </recommendedName>
</protein>
<organism evidence="2 3">
    <name type="scientific">Salipiger bermudensis (strain DSM 26914 / JCM 13377 / KCTC 12554 / HTCC2601)</name>
    <name type="common">Pelagibaca bermudensis</name>
    <dbReference type="NCBI Taxonomy" id="314265"/>
    <lineage>
        <taxon>Bacteria</taxon>
        <taxon>Pseudomonadati</taxon>
        <taxon>Pseudomonadota</taxon>
        <taxon>Alphaproteobacteria</taxon>
        <taxon>Rhodobacterales</taxon>
        <taxon>Roseobacteraceae</taxon>
        <taxon>Salipiger</taxon>
    </lineage>
</organism>
<dbReference type="Pfam" id="PF11800">
    <property type="entry name" value="RP-C_C"/>
    <property type="match status" value="1"/>
</dbReference>
<dbReference type="Proteomes" id="UP000006230">
    <property type="component" value="Unassembled WGS sequence"/>
</dbReference>
<dbReference type="AlphaFoldDB" id="Q0FUB6"/>